<evidence type="ECO:0000259" key="3">
    <source>
        <dbReference type="PROSITE" id="PS50965"/>
    </source>
</evidence>
<evidence type="ECO:0000256" key="2">
    <source>
        <dbReference type="SAM" id="Phobius"/>
    </source>
</evidence>
<dbReference type="AlphaFoldDB" id="A0A443P7P6"/>
<dbReference type="Proteomes" id="UP000283530">
    <property type="component" value="Unassembled WGS sequence"/>
</dbReference>
<sequence>MWVEILCGLVFFRFFRRFFYDEDEDFLNNDSSNSSAIFYVATRIEKIYGGKAYVGLRIPDADSNSRQNIDMVLVTKGAVMVVSVWNFTGSIDIDNDGSWVCTGEKRHKKERHPSLVEETKRRVAILESYLEQRGVTLPEGYLIGRVVLPNPNCRVTYAIDCLPEVISFDKWSELKPEPKAGFSNWFKDAFRGGKSDTQEAMHQKLHFSLSTAPMWDRLELKGDRNILGEFIEFKGKQEDMHALRNVKRSKVSRLVIQKSSLFGGLGRSKIQVLYASRDYRSEGASASEWMEATVKSSTEVVFQPLNSQKTRKIKLSSIVSASLRNQERVPVVLSLGICCAKFWGSKKKMASTLATSLATLLASFIALVFGICLLGVLILLVFLIALYFFPRMVLMMLSGAIFFLFLLGLFVDDEEEDLLNKDSYDSTAVFNVATRIEKIYGGKVYVGLRIPDPDSKSRENIDMVLITKGAVIVFSVWNFTGSVDIDEDGSWVGIDDQQHKREKRPSLVKVTKRQAVILASYLKLRGVTLPKGYLIGRVVLPDPNCRVTAAIEWLPEVISFNRWSQRKPELHLKELKPELHLKELKPELHLKELNPEPEPKPGFSFSNWFKAAFQGGKNDTQEQLQNLNDMNQKKLEEMHQKKLEEMHQKKLKLEEMHQKKMEEMHQKLQFILSTAPTWDRLELEGNRNILGEFIKFKGTIADTLALGNVKRSKVSRLVIQNSFISEEDSDGLKRKVLYAPRDYRSGGVSAREQMQAIVQSSTEIVFQPVTSKKMGKIKLSSVVSVSLSG</sequence>
<dbReference type="PROSITE" id="PS50965">
    <property type="entry name" value="NERD"/>
    <property type="match status" value="2"/>
</dbReference>
<accession>A0A443P7P6</accession>
<keyword evidence="2" id="KW-0472">Membrane</keyword>
<dbReference type="Pfam" id="PF08378">
    <property type="entry name" value="NERD"/>
    <property type="match status" value="2"/>
</dbReference>
<keyword evidence="2" id="KW-1133">Transmembrane helix</keyword>
<dbReference type="InterPro" id="IPR011528">
    <property type="entry name" value="NERD"/>
</dbReference>
<organism evidence="4 5">
    <name type="scientific">Cinnamomum micranthum f. kanehirae</name>
    <dbReference type="NCBI Taxonomy" id="337451"/>
    <lineage>
        <taxon>Eukaryota</taxon>
        <taxon>Viridiplantae</taxon>
        <taxon>Streptophyta</taxon>
        <taxon>Embryophyta</taxon>
        <taxon>Tracheophyta</taxon>
        <taxon>Spermatophyta</taxon>
        <taxon>Magnoliopsida</taxon>
        <taxon>Magnoliidae</taxon>
        <taxon>Laurales</taxon>
        <taxon>Lauraceae</taxon>
        <taxon>Cinnamomum</taxon>
    </lineage>
</organism>
<feature type="domain" description="NERD" evidence="3">
    <location>
        <begin position="32"/>
        <end position="149"/>
    </location>
</feature>
<feature type="transmembrane region" description="Helical" evidence="2">
    <location>
        <begin position="357"/>
        <end position="386"/>
    </location>
</feature>
<feature type="domain" description="NERD" evidence="3">
    <location>
        <begin position="424"/>
        <end position="541"/>
    </location>
</feature>
<feature type="transmembrane region" description="Helical" evidence="2">
    <location>
        <begin position="392"/>
        <end position="411"/>
    </location>
</feature>
<proteinExistence type="predicted"/>
<protein>
    <submittedName>
        <fullName evidence="4">Nuclease-related domain-containing protein</fullName>
    </submittedName>
</protein>
<gene>
    <name evidence="4" type="ORF">CKAN_01572200</name>
</gene>
<evidence type="ECO:0000313" key="4">
    <source>
        <dbReference type="EMBL" id="RWR86804.1"/>
    </source>
</evidence>
<keyword evidence="2" id="KW-0812">Transmembrane</keyword>
<dbReference type="OrthoDB" id="1874403at2759"/>
<keyword evidence="5" id="KW-1185">Reference proteome</keyword>
<dbReference type="EMBL" id="QPKB01000006">
    <property type="protein sequence ID" value="RWR86804.1"/>
    <property type="molecule type" value="Genomic_DNA"/>
</dbReference>
<name>A0A443P7P6_9MAGN</name>
<evidence type="ECO:0000313" key="5">
    <source>
        <dbReference type="Proteomes" id="UP000283530"/>
    </source>
</evidence>
<dbReference type="PANTHER" id="PTHR35287:SF1">
    <property type="entry name" value="SI:ZFOS-911D5.4"/>
    <property type="match status" value="1"/>
</dbReference>
<reference evidence="4 5" key="1">
    <citation type="journal article" date="2019" name="Nat. Plants">
        <title>Stout camphor tree genome fills gaps in understanding of flowering plant genome evolution.</title>
        <authorList>
            <person name="Chaw S.M."/>
            <person name="Liu Y.C."/>
            <person name="Wu Y.W."/>
            <person name="Wang H.Y."/>
            <person name="Lin C.I."/>
            <person name="Wu C.S."/>
            <person name="Ke H.M."/>
            <person name="Chang L.Y."/>
            <person name="Hsu C.Y."/>
            <person name="Yang H.T."/>
            <person name="Sudianto E."/>
            <person name="Hsu M.H."/>
            <person name="Wu K.P."/>
            <person name="Wang L.N."/>
            <person name="Leebens-Mack J.H."/>
            <person name="Tsai I.J."/>
        </authorList>
    </citation>
    <scope>NUCLEOTIDE SEQUENCE [LARGE SCALE GENOMIC DNA]</scope>
    <source>
        <strain evidence="5">cv. Chaw 1501</strain>
        <tissue evidence="4">Young leaves</tissue>
    </source>
</reference>
<evidence type="ECO:0000256" key="1">
    <source>
        <dbReference type="SAM" id="Coils"/>
    </source>
</evidence>
<feature type="coiled-coil region" evidence="1">
    <location>
        <begin position="617"/>
        <end position="663"/>
    </location>
</feature>
<comment type="caution">
    <text evidence="4">The sequence shown here is derived from an EMBL/GenBank/DDBJ whole genome shotgun (WGS) entry which is preliminary data.</text>
</comment>
<keyword evidence="1" id="KW-0175">Coiled coil</keyword>
<dbReference type="PANTHER" id="PTHR35287">
    <property type="entry name" value="SI:ZFOS-911D5.4"/>
    <property type="match status" value="1"/>
</dbReference>
<dbReference type="STRING" id="337451.A0A443P7P6"/>